<keyword evidence="7" id="KW-1185">Reference proteome</keyword>
<dbReference type="GO" id="GO:0004312">
    <property type="term" value="F:fatty acid synthase activity"/>
    <property type="evidence" value="ECO:0007669"/>
    <property type="project" value="TreeGrafter"/>
</dbReference>
<sequence length="1209" mass="132394">MEQAVAIIGVSFDLPGMKNWEDLYQSLAGTSTYIGDISAERKKDLFARFGEFRVKEGGYLPQIDQFDPKYFHLTGKESVRMAPEQRLMLMHALRAFYDAGYTEKHLRGSDTGLYYVSRNSSYPMFFDESPGEFEALHGIEGARIAHYLDLHGPVISVNTTCSSSLTALHQACGALMQGDCSMALVGGAILGVVSSETADRSAIISRVGQCRPFDNAADGTLNGEGVICFVLKLLSDAVRDNDPIYAVVEGTAMNHGGARISSLTAPSAAAQTELLVKAWRRAGVSPAVVRFIEAHGTGTILGDPIEFKGIADAFRQEGVTEGVCSISSVKGQIGHLDSLAGIAGLLRLTAALRSGTLPAQAGFETLNEHIGEENTIVEVQRKAAPWPLTGGRKVGGVSSFGLTGNNVHAVVSRPDKPAVVYHDQPVYFLQLAERTPERLQQLKQELAASLRATDNVSLEPWCQQVNRLFTQQPVQQGLLFKDKTALLQQLEAPYQTSSRKKRYFIANIDILSFEEVQVNALLKGNLLLREEYDKLVAGMVLPGAVARNVAFQTAVCKWLIAVLGKAATLISPKEGNIVQQILAGTIVPGEAFRISQTPHRADFNHANFLKYLQQLPATEDMVIFDFSHDNFAAPFAKELTNLEVVSGKLCYEDRCRAFFTMVNDGKVPLEPVNINTHATLPMPFFDLKRYWPEQVRSLVAAPVKTEAPAVVETTSSWTLPAIQSEIAAIWQQLLEITTPLQPEDDFFLLGGDSLLGLDMIDKLKKAFGVSAVYQDMFSHPSLEGLSGLVAARLAGQAGAAGTAQPLPEKKQLDNDARAQAYTSLLENIQHMGPLERLKPAAILVTGATGFAGGFVTRYLLEHTDAVIYCLVRGEDQHTAETHFWNRFSAISGMDAHPRITVVRGDVTRENAGISMALPGVSMVFHCAGSPAYVGQTEKLRELNINGTINVFNWAVKQKVPYFQHISTVGIAGSSVPEEGKVAFYETDVNIGQDNSGYIHAITRLEAEEYLRAHTPDFMQVNVFRMQNIGGSLEDGIFLNNIESNLIYLRLLTLMKLGCYTEQLAAVNLKMAPVDVMARVIGELALHHHTLLHTFHLTLESGMGLPQVIAAFESNGVMLQEVSTAVFGERVDQLLQQDKTTAGNLLLVLEKQKEQESSIKPATPRNVPQLTSDATHLYLKQLKIDTYYDRNQYLEKVVKFGLEKALFPAG</sequence>
<keyword evidence="2" id="KW-0597">Phosphoprotein</keyword>
<dbReference type="SUPFAM" id="SSF53901">
    <property type="entry name" value="Thiolase-like"/>
    <property type="match status" value="1"/>
</dbReference>
<dbReference type="SMART" id="SM00823">
    <property type="entry name" value="PKS_PP"/>
    <property type="match status" value="1"/>
</dbReference>
<name>A0A1T4U779_9BACT</name>
<dbReference type="PANTHER" id="PTHR43775:SF37">
    <property type="entry name" value="SI:DKEY-61P9.11"/>
    <property type="match status" value="1"/>
</dbReference>
<dbReference type="Pfam" id="PF02801">
    <property type="entry name" value="Ketoacyl-synt_C"/>
    <property type="match status" value="1"/>
</dbReference>
<dbReference type="Gene3D" id="3.40.47.10">
    <property type="match status" value="1"/>
</dbReference>
<evidence type="ECO:0000256" key="1">
    <source>
        <dbReference type="ARBA" id="ARBA00022450"/>
    </source>
</evidence>
<dbReference type="AlphaFoldDB" id="A0A1T4U779"/>
<dbReference type="RefSeq" id="WP_078673378.1">
    <property type="nucleotide sequence ID" value="NZ_FUWZ01000012.1"/>
</dbReference>
<dbReference type="Gene3D" id="1.10.1200.10">
    <property type="entry name" value="ACP-like"/>
    <property type="match status" value="1"/>
</dbReference>
<evidence type="ECO:0000313" key="7">
    <source>
        <dbReference type="Proteomes" id="UP000190367"/>
    </source>
</evidence>
<keyword evidence="3" id="KW-0808">Transferase</keyword>
<proteinExistence type="predicted"/>
<gene>
    <name evidence="6" type="ORF">SAMN04488128_1123</name>
</gene>
<dbReference type="Pfam" id="PF00550">
    <property type="entry name" value="PP-binding"/>
    <property type="match status" value="1"/>
</dbReference>
<evidence type="ECO:0000313" key="6">
    <source>
        <dbReference type="EMBL" id="SKA48378.1"/>
    </source>
</evidence>
<dbReference type="InterPro" id="IPR050091">
    <property type="entry name" value="PKS_NRPS_Biosynth_Enz"/>
</dbReference>
<dbReference type="InterPro" id="IPR036291">
    <property type="entry name" value="NAD(P)-bd_dom_sf"/>
</dbReference>
<dbReference type="PROSITE" id="PS52004">
    <property type="entry name" value="KS3_2"/>
    <property type="match status" value="1"/>
</dbReference>
<organism evidence="6 7">
    <name type="scientific">Chitinophaga eiseniae</name>
    <dbReference type="NCBI Taxonomy" id="634771"/>
    <lineage>
        <taxon>Bacteria</taxon>
        <taxon>Pseudomonadati</taxon>
        <taxon>Bacteroidota</taxon>
        <taxon>Chitinophagia</taxon>
        <taxon>Chitinophagales</taxon>
        <taxon>Chitinophagaceae</taxon>
        <taxon>Chitinophaga</taxon>
    </lineage>
</organism>
<dbReference type="Pfam" id="PF00109">
    <property type="entry name" value="ketoacyl-synt"/>
    <property type="match status" value="1"/>
</dbReference>
<dbReference type="OrthoDB" id="9778690at2"/>
<dbReference type="InterPro" id="IPR014030">
    <property type="entry name" value="Ketoacyl_synth_N"/>
</dbReference>
<dbReference type="EMBL" id="FUWZ01000012">
    <property type="protein sequence ID" value="SKA48378.1"/>
    <property type="molecule type" value="Genomic_DNA"/>
</dbReference>
<dbReference type="PROSITE" id="PS00012">
    <property type="entry name" value="PHOSPHOPANTETHEINE"/>
    <property type="match status" value="1"/>
</dbReference>
<protein>
    <submittedName>
        <fullName evidence="6">Phosphopantetheine attachment site</fullName>
    </submittedName>
</protein>
<dbReference type="InterPro" id="IPR020841">
    <property type="entry name" value="PKS_Beta-ketoAc_synthase_dom"/>
</dbReference>
<dbReference type="SUPFAM" id="SSF51735">
    <property type="entry name" value="NAD(P)-binding Rossmann-fold domains"/>
    <property type="match status" value="1"/>
</dbReference>
<dbReference type="GO" id="GO:0031177">
    <property type="term" value="F:phosphopantetheine binding"/>
    <property type="evidence" value="ECO:0007669"/>
    <property type="project" value="InterPro"/>
</dbReference>
<dbReference type="GO" id="GO:0006633">
    <property type="term" value="P:fatty acid biosynthetic process"/>
    <property type="evidence" value="ECO:0007669"/>
    <property type="project" value="TreeGrafter"/>
</dbReference>
<dbReference type="InterPro" id="IPR006162">
    <property type="entry name" value="Ppantetheine_attach_site"/>
</dbReference>
<evidence type="ECO:0000256" key="2">
    <source>
        <dbReference type="ARBA" id="ARBA00022553"/>
    </source>
</evidence>
<evidence type="ECO:0000259" key="4">
    <source>
        <dbReference type="PROSITE" id="PS50075"/>
    </source>
</evidence>
<dbReference type="Pfam" id="PF07993">
    <property type="entry name" value="NAD_binding_4"/>
    <property type="match status" value="1"/>
</dbReference>
<dbReference type="PANTHER" id="PTHR43775">
    <property type="entry name" value="FATTY ACID SYNTHASE"/>
    <property type="match status" value="1"/>
</dbReference>
<accession>A0A1T4U779</accession>
<dbReference type="InterPro" id="IPR016039">
    <property type="entry name" value="Thiolase-like"/>
</dbReference>
<dbReference type="GO" id="GO:0005737">
    <property type="term" value="C:cytoplasm"/>
    <property type="evidence" value="ECO:0007669"/>
    <property type="project" value="TreeGrafter"/>
</dbReference>
<dbReference type="Gene3D" id="3.40.50.720">
    <property type="entry name" value="NAD(P)-binding Rossmann-like Domain"/>
    <property type="match status" value="1"/>
</dbReference>
<evidence type="ECO:0000256" key="3">
    <source>
        <dbReference type="ARBA" id="ARBA00022679"/>
    </source>
</evidence>
<feature type="domain" description="Ketosynthase family 3 (KS3)" evidence="5">
    <location>
        <begin position="2"/>
        <end position="413"/>
    </location>
</feature>
<dbReference type="InterPro" id="IPR014031">
    <property type="entry name" value="Ketoacyl_synth_C"/>
</dbReference>
<dbReference type="InterPro" id="IPR020806">
    <property type="entry name" value="PKS_PP-bd"/>
</dbReference>
<dbReference type="GO" id="GO:0071770">
    <property type="term" value="P:DIM/DIP cell wall layer assembly"/>
    <property type="evidence" value="ECO:0007669"/>
    <property type="project" value="TreeGrafter"/>
</dbReference>
<dbReference type="InterPro" id="IPR013120">
    <property type="entry name" value="FAR_NAD-bd"/>
</dbReference>
<dbReference type="Gene3D" id="1.10.1240.100">
    <property type="match status" value="1"/>
</dbReference>
<dbReference type="CDD" id="cd00833">
    <property type="entry name" value="PKS"/>
    <property type="match status" value="1"/>
</dbReference>
<dbReference type="PROSITE" id="PS50075">
    <property type="entry name" value="CARRIER"/>
    <property type="match status" value="1"/>
</dbReference>
<reference evidence="7" key="1">
    <citation type="submission" date="2017-02" db="EMBL/GenBank/DDBJ databases">
        <authorList>
            <person name="Varghese N."/>
            <person name="Submissions S."/>
        </authorList>
    </citation>
    <scope>NUCLEOTIDE SEQUENCE [LARGE SCALE GENOMIC DNA]</scope>
    <source>
        <strain evidence="7">DSM 22224</strain>
    </source>
</reference>
<dbReference type="InterPro" id="IPR036736">
    <property type="entry name" value="ACP-like_sf"/>
</dbReference>
<keyword evidence="1" id="KW-0596">Phosphopantetheine</keyword>
<feature type="domain" description="Carrier" evidence="4">
    <location>
        <begin position="717"/>
        <end position="793"/>
    </location>
</feature>
<dbReference type="SMART" id="SM00825">
    <property type="entry name" value="PKS_KS"/>
    <property type="match status" value="1"/>
</dbReference>
<evidence type="ECO:0000259" key="5">
    <source>
        <dbReference type="PROSITE" id="PS52004"/>
    </source>
</evidence>
<dbReference type="InterPro" id="IPR009081">
    <property type="entry name" value="PP-bd_ACP"/>
</dbReference>
<dbReference type="SUPFAM" id="SSF47336">
    <property type="entry name" value="ACP-like"/>
    <property type="match status" value="1"/>
</dbReference>
<dbReference type="GO" id="GO:0005886">
    <property type="term" value="C:plasma membrane"/>
    <property type="evidence" value="ECO:0007669"/>
    <property type="project" value="TreeGrafter"/>
</dbReference>
<dbReference type="STRING" id="634771.SAMN04488128_1123"/>
<dbReference type="Proteomes" id="UP000190367">
    <property type="component" value="Unassembled WGS sequence"/>
</dbReference>